<dbReference type="InterPro" id="IPR053453">
    <property type="entry name" value="LDH2/MDH2_Oxidoreductase"/>
</dbReference>
<reference evidence="4 6" key="1">
    <citation type="submission" date="2016-04" db="EMBL/GenBank/DDBJ databases">
        <title>Genome sequence of Methanosphaera cuniculi DSM 4103.</title>
        <authorList>
            <person name="Poehlein A."/>
            <person name="Seedorf H."/>
            <person name="Daniel R."/>
        </authorList>
    </citation>
    <scope>NUCLEOTIDE SEQUENCE [LARGE SCALE GENOMIC DNA]</scope>
    <source>
        <strain evidence="4 6">DSM 4103</strain>
    </source>
</reference>
<sequence>MKLSIDNETKLIEEILQAYGVEKREATIVAEVITDGDLKGFSTHGLGRFPQYIKSIEAGTIKTDGDYEIEKESPSTALINGNHKFGHYVTVKAMDLAIKKASETGVGVVGIHNSNHYGIAGFYADLASIQDMIGIVISNTEPAIAPFGGNKALLGTNPITISIPSDDINNYICLDMATSITARGKLLEAKRKGEELPEGMALDKDGKPTTDPEAGLEGSILPFGGFKGYGLAFMFEILAGPLVAAAFGEGVKGTATPGVECTKGDLLIVIDPEFFAGSMQFKFYVDQFVREIREQNGVVPGDREVQNIATNYENGIEIDKVLYEQLTDIAKAKDLDITEYFEE</sequence>
<evidence type="ECO:0000256" key="1">
    <source>
        <dbReference type="ARBA" id="ARBA00006056"/>
    </source>
</evidence>
<dbReference type="Pfam" id="PF02615">
    <property type="entry name" value="Ldh_2"/>
    <property type="match status" value="1"/>
</dbReference>
<dbReference type="AlphaFoldDB" id="A0A2A2HB63"/>
<gene>
    <name evidence="4" type="primary">yjmC</name>
    <name evidence="3" type="ORF">ASJ82_04850</name>
    <name evidence="4" type="ORF">MSCUN_06130</name>
</gene>
<dbReference type="PANTHER" id="PTHR11091">
    <property type="entry name" value="OXIDOREDUCTASE-RELATED"/>
    <property type="match status" value="1"/>
</dbReference>
<dbReference type="InterPro" id="IPR043143">
    <property type="entry name" value="Mal/L-sulf/L-lact_DH-like_NADP"/>
</dbReference>
<dbReference type="EC" id="1.1.1.-" evidence="4"/>
<accession>A0A2A2HB63</accession>
<dbReference type="Proteomes" id="UP000217528">
    <property type="component" value="Unassembled WGS sequence"/>
</dbReference>
<dbReference type="InterPro" id="IPR003767">
    <property type="entry name" value="Malate/L-lactate_DH-like"/>
</dbReference>
<evidence type="ECO:0000256" key="2">
    <source>
        <dbReference type="ARBA" id="ARBA00023002"/>
    </source>
</evidence>
<dbReference type="Gene3D" id="3.30.1370.60">
    <property type="entry name" value="Hypothetical oxidoreductase yiak, domain 2"/>
    <property type="match status" value="1"/>
</dbReference>
<evidence type="ECO:0000313" key="6">
    <source>
        <dbReference type="Proteomes" id="UP000246004"/>
    </source>
</evidence>
<dbReference type="OrthoDB" id="40552at2157"/>
<protein>
    <submittedName>
        <fullName evidence="4">Putative oxidoreductase YjmC</fullName>
        <ecNumber evidence="4">1.1.1.-</ecNumber>
    </submittedName>
    <submittedName>
        <fullName evidence="3">Sulfolactate dehydrogenase</fullName>
    </submittedName>
</protein>
<reference evidence="3 5" key="2">
    <citation type="journal article" date="2017" name="BMC Genomics">
        <title>Genomic analysis of methanogenic archaea reveals a shift towards energy conservation.</title>
        <authorList>
            <person name="Gilmore S.P."/>
            <person name="Henske J.K."/>
            <person name="Sexton J.A."/>
            <person name="Solomon K.V."/>
            <person name="Seppala S."/>
            <person name="Yoo J.I."/>
            <person name="Huyett L.M."/>
            <person name="Pressman A."/>
            <person name="Cogan J.Z."/>
            <person name="Kivenson V."/>
            <person name="Peng X."/>
            <person name="Tan Y."/>
            <person name="Valentine D.L."/>
            <person name="O'Malley M.A."/>
        </authorList>
    </citation>
    <scope>NUCLEOTIDE SEQUENCE [LARGE SCALE GENOMIC DNA]</scope>
    <source>
        <strain evidence="3 5">1R-7</strain>
    </source>
</reference>
<evidence type="ECO:0000313" key="5">
    <source>
        <dbReference type="Proteomes" id="UP000217528"/>
    </source>
</evidence>
<name>A0A2A2HB63_9EURY</name>
<comment type="similarity">
    <text evidence="1">Belongs to the LDH2/MDH2 oxidoreductase family.</text>
</comment>
<dbReference type="EMBL" id="LMVN01000029">
    <property type="protein sequence ID" value="PAV06546.1"/>
    <property type="molecule type" value="Genomic_DNA"/>
</dbReference>
<dbReference type="SUPFAM" id="SSF89733">
    <property type="entry name" value="L-sulfolactate dehydrogenase-like"/>
    <property type="match status" value="1"/>
</dbReference>
<organism evidence="3 5">
    <name type="scientific">Methanosphaera cuniculi</name>
    <dbReference type="NCBI Taxonomy" id="1077256"/>
    <lineage>
        <taxon>Archaea</taxon>
        <taxon>Methanobacteriati</taxon>
        <taxon>Methanobacteriota</taxon>
        <taxon>Methanomada group</taxon>
        <taxon>Methanobacteria</taxon>
        <taxon>Methanobacteriales</taxon>
        <taxon>Methanobacteriaceae</taxon>
        <taxon>Methanosphaera</taxon>
    </lineage>
</organism>
<comment type="caution">
    <text evidence="3">The sequence shown here is derived from an EMBL/GenBank/DDBJ whole genome shotgun (WGS) entry which is preliminary data.</text>
</comment>
<keyword evidence="2 4" id="KW-0560">Oxidoreductase</keyword>
<dbReference type="RefSeq" id="WP_095609400.1">
    <property type="nucleotide sequence ID" value="NZ_CAUHCB010000008.1"/>
</dbReference>
<dbReference type="NCBIfam" id="NF040650">
    <property type="entry name" value="sulfolac_dhydr"/>
    <property type="match status" value="1"/>
</dbReference>
<evidence type="ECO:0000313" key="3">
    <source>
        <dbReference type="EMBL" id="PAV06546.1"/>
    </source>
</evidence>
<keyword evidence="5" id="KW-1185">Reference proteome</keyword>
<proteinExistence type="inferred from homology"/>
<dbReference type="InterPro" id="IPR043144">
    <property type="entry name" value="Mal/L-sulf/L-lact_DH-like_ah"/>
</dbReference>
<dbReference type="Gene3D" id="1.10.1530.10">
    <property type="match status" value="1"/>
</dbReference>
<dbReference type="InterPro" id="IPR036111">
    <property type="entry name" value="Mal/L-sulfo/L-lacto_DH-like_sf"/>
</dbReference>
<dbReference type="EMBL" id="LWMS01000015">
    <property type="protein sequence ID" value="PWL08491.1"/>
    <property type="molecule type" value="Genomic_DNA"/>
</dbReference>
<dbReference type="PANTHER" id="PTHR11091:SF0">
    <property type="entry name" value="MALATE DEHYDROGENASE"/>
    <property type="match status" value="1"/>
</dbReference>
<evidence type="ECO:0000313" key="4">
    <source>
        <dbReference type="EMBL" id="PWL08491.1"/>
    </source>
</evidence>
<dbReference type="Proteomes" id="UP000246004">
    <property type="component" value="Unassembled WGS sequence"/>
</dbReference>
<dbReference type="GO" id="GO:0016491">
    <property type="term" value="F:oxidoreductase activity"/>
    <property type="evidence" value="ECO:0007669"/>
    <property type="project" value="UniProtKB-KW"/>
</dbReference>